<protein>
    <submittedName>
        <fullName evidence="1">Uncharacterized protein</fullName>
    </submittedName>
</protein>
<accession>A0A517V933</accession>
<organism evidence="1 2">
    <name type="scientific">Gimesia algae</name>
    <dbReference type="NCBI Taxonomy" id="2527971"/>
    <lineage>
        <taxon>Bacteria</taxon>
        <taxon>Pseudomonadati</taxon>
        <taxon>Planctomycetota</taxon>
        <taxon>Planctomycetia</taxon>
        <taxon>Planctomycetales</taxon>
        <taxon>Planctomycetaceae</taxon>
        <taxon>Gimesia</taxon>
    </lineage>
</organism>
<dbReference type="AlphaFoldDB" id="A0A517V933"/>
<reference evidence="1 2" key="1">
    <citation type="submission" date="2019-02" db="EMBL/GenBank/DDBJ databases">
        <title>Deep-cultivation of Planctomycetes and their phenomic and genomic characterization uncovers novel biology.</title>
        <authorList>
            <person name="Wiegand S."/>
            <person name="Jogler M."/>
            <person name="Boedeker C."/>
            <person name="Pinto D."/>
            <person name="Vollmers J."/>
            <person name="Rivas-Marin E."/>
            <person name="Kohn T."/>
            <person name="Peeters S.H."/>
            <person name="Heuer A."/>
            <person name="Rast P."/>
            <person name="Oberbeckmann S."/>
            <person name="Bunk B."/>
            <person name="Jeske O."/>
            <person name="Meyerdierks A."/>
            <person name="Storesund J.E."/>
            <person name="Kallscheuer N."/>
            <person name="Luecker S."/>
            <person name="Lage O.M."/>
            <person name="Pohl T."/>
            <person name="Merkel B.J."/>
            <person name="Hornburger P."/>
            <person name="Mueller R.-W."/>
            <person name="Bruemmer F."/>
            <person name="Labrenz M."/>
            <person name="Spormann A.M."/>
            <person name="Op den Camp H."/>
            <person name="Overmann J."/>
            <person name="Amann R."/>
            <person name="Jetten M.S.M."/>
            <person name="Mascher T."/>
            <person name="Medema M.H."/>
            <person name="Devos D.P."/>
            <person name="Kaster A.-K."/>
            <person name="Ovreas L."/>
            <person name="Rohde M."/>
            <person name="Galperin M.Y."/>
            <person name="Jogler C."/>
        </authorList>
    </citation>
    <scope>NUCLEOTIDE SEQUENCE [LARGE SCALE GENOMIC DNA]</scope>
    <source>
        <strain evidence="1 2">Pan161</strain>
    </source>
</reference>
<gene>
    <name evidence="1" type="ORF">Pan161_11510</name>
</gene>
<dbReference type="EMBL" id="CP036343">
    <property type="protein sequence ID" value="QDT89521.1"/>
    <property type="molecule type" value="Genomic_DNA"/>
</dbReference>
<sequence length="50" mass="5440">MDGALHELPIFTLDGAGTLAFQPHNASDNLKTVQTQRTGEQQYSPVKISI</sequence>
<name>A0A517V933_9PLAN</name>
<proteinExistence type="predicted"/>
<evidence type="ECO:0000313" key="1">
    <source>
        <dbReference type="EMBL" id="QDT89521.1"/>
    </source>
</evidence>
<dbReference type="KEGG" id="gax:Pan161_11510"/>
<evidence type="ECO:0000313" key="2">
    <source>
        <dbReference type="Proteomes" id="UP000316855"/>
    </source>
</evidence>
<keyword evidence="2" id="KW-1185">Reference proteome</keyword>
<dbReference type="Proteomes" id="UP000316855">
    <property type="component" value="Chromosome"/>
</dbReference>